<proteinExistence type="predicted"/>
<dbReference type="GO" id="GO:0005975">
    <property type="term" value="P:carbohydrate metabolic process"/>
    <property type="evidence" value="ECO:0007669"/>
    <property type="project" value="InterPro"/>
</dbReference>
<dbReference type="InterPro" id="IPR050314">
    <property type="entry name" value="Glycosyl_Hydrlase_18"/>
</dbReference>
<protein>
    <submittedName>
        <fullName evidence="2">Putative chitinase</fullName>
    </submittedName>
</protein>
<evidence type="ECO:0000313" key="2">
    <source>
        <dbReference type="EMBL" id="ADB57014.1"/>
    </source>
</evidence>
<dbReference type="EMBL" id="GU256395">
    <property type="protein sequence ID" value="ADB57014.1"/>
    <property type="molecule type" value="Genomic_DNA"/>
</dbReference>
<name>D2XUY1_9ZZZZ</name>
<dbReference type="GO" id="GO:0004568">
    <property type="term" value="F:chitinase activity"/>
    <property type="evidence" value="ECO:0007669"/>
    <property type="project" value="TreeGrafter"/>
</dbReference>
<dbReference type="GO" id="GO:0008061">
    <property type="term" value="F:chitin binding"/>
    <property type="evidence" value="ECO:0007669"/>
    <property type="project" value="TreeGrafter"/>
</dbReference>
<feature type="non-terminal residue" evidence="2">
    <location>
        <position position="81"/>
    </location>
</feature>
<dbReference type="Gene3D" id="3.20.20.80">
    <property type="entry name" value="Glycosidases"/>
    <property type="match status" value="1"/>
</dbReference>
<feature type="domain" description="GH18" evidence="1">
    <location>
        <begin position="1"/>
        <end position="81"/>
    </location>
</feature>
<accession>D2XUY1</accession>
<dbReference type="GO" id="GO:0006032">
    <property type="term" value="P:chitin catabolic process"/>
    <property type="evidence" value="ECO:0007669"/>
    <property type="project" value="TreeGrafter"/>
</dbReference>
<dbReference type="InterPro" id="IPR001223">
    <property type="entry name" value="Glyco_hydro18_cat"/>
</dbReference>
<dbReference type="Pfam" id="PF00704">
    <property type="entry name" value="Glyco_hydro_18"/>
    <property type="match status" value="1"/>
</dbReference>
<dbReference type="GO" id="GO:0005576">
    <property type="term" value="C:extracellular region"/>
    <property type="evidence" value="ECO:0007669"/>
    <property type="project" value="TreeGrafter"/>
</dbReference>
<dbReference type="PANTHER" id="PTHR11177">
    <property type="entry name" value="CHITINASE"/>
    <property type="match status" value="1"/>
</dbReference>
<dbReference type="AlphaFoldDB" id="D2XUY1"/>
<dbReference type="CAZy" id="GH18">
    <property type="family name" value="Glycoside Hydrolase Family 18"/>
</dbReference>
<feature type="non-terminal residue" evidence="2">
    <location>
        <position position="1"/>
    </location>
</feature>
<evidence type="ECO:0000259" key="1">
    <source>
        <dbReference type="PROSITE" id="PS51910"/>
    </source>
</evidence>
<sequence>VDIDWEFPTDTVQGGNYALLLKACREALDNYAKRNKQNYHYELTVAASAGAIHYKLQDLKAMDKYLDAWHLMSYDLYGAWG</sequence>
<dbReference type="InterPro" id="IPR017853">
    <property type="entry name" value="GH"/>
</dbReference>
<dbReference type="SUPFAM" id="SSF51445">
    <property type="entry name" value="(Trans)glycosidases"/>
    <property type="match status" value="1"/>
</dbReference>
<dbReference type="PANTHER" id="PTHR11177:SF384">
    <property type="entry name" value="CHITINASE"/>
    <property type="match status" value="1"/>
</dbReference>
<dbReference type="PROSITE" id="PS51910">
    <property type="entry name" value="GH18_2"/>
    <property type="match status" value="1"/>
</dbReference>
<reference evidence="2" key="1">
    <citation type="journal article" date="2010" name="ISME J.">
        <title>Function-specific response to depletion of microbial diversity.</title>
        <authorList>
            <person name="Peter H."/>
            <person name="Beier S."/>
            <person name="Bertilsson S."/>
            <person name="Lindstrom E.S."/>
            <person name="Langenheder S."/>
            <person name="Tranvik L.J."/>
        </authorList>
    </citation>
    <scope>NUCLEOTIDE SEQUENCE</scope>
</reference>
<organism evidence="2">
    <name type="scientific">uncultured organism</name>
    <dbReference type="NCBI Taxonomy" id="155900"/>
    <lineage>
        <taxon>unclassified sequences</taxon>
        <taxon>environmental samples</taxon>
    </lineage>
</organism>